<name>Q08XD7_STIAD</name>
<evidence type="ECO:0000256" key="1">
    <source>
        <dbReference type="SAM" id="MobiDB-lite"/>
    </source>
</evidence>
<feature type="non-terminal residue" evidence="2">
    <location>
        <position position="40"/>
    </location>
</feature>
<sequence>MRDGRLARPIPSGRLTRSQNAVRPPARRVPMADGLEWQTA</sequence>
<comment type="caution">
    <text evidence="2">The sequence shown here is derived from an EMBL/GenBank/DDBJ whole genome shotgun (WGS) entry which is preliminary data.</text>
</comment>
<dbReference type="Proteomes" id="UP000032702">
    <property type="component" value="Unassembled WGS sequence"/>
</dbReference>
<feature type="region of interest" description="Disordered" evidence="1">
    <location>
        <begin position="1"/>
        <end position="40"/>
    </location>
</feature>
<reference evidence="2 3" key="1">
    <citation type="submission" date="2006-04" db="EMBL/GenBank/DDBJ databases">
        <authorList>
            <person name="Nierman W.C."/>
        </authorList>
    </citation>
    <scope>NUCLEOTIDE SEQUENCE [LARGE SCALE GENOMIC DNA]</scope>
    <source>
        <strain evidence="2 3">DW4/3-1</strain>
    </source>
</reference>
<proteinExistence type="predicted"/>
<dbReference type="AlphaFoldDB" id="Q08XD7"/>
<dbReference type="EMBL" id="AAMD01000091">
    <property type="protein sequence ID" value="EAU65166.1"/>
    <property type="molecule type" value="Genomic_DNA"/>
</dbReference>
<evidence type="ECO:0000313" key="3">
    <source>
        <dbReference type="Proteomes" id="UP000032702"/>
    </source>
</evidence>
<protein>
    <submittedName>
        <fullName evidence="2">Uncharacterized protein</fullName>
    </submittedName>
</protein>
<organism evidence="2 3">
    <name type="scientific">Stigmatella aurantiaca (strain DW4/3-1)</name>
    <dbReference type="NCBI Taxonomy" id="378806"/>
    <lineage>
        <taxon>Bacteria</taxon>
        <taxon>Pseudomonadati</taxon>
        <taxon>Myxococcota</taxon>
        <taxon>Myxococcia</taxon>
        <taxon>Myxococcales</taxon>
        <taxon>Cystobacterineae</taxon>
        <taxon>Archangiaceae</taxon>
        <taxon>Stigmatella</taxon>
    </lineage>
</organism>
<evidence type="ECO:0000313" key="2">
    <source>
        <dbReference type="EMBL" id="EAU65166.1"/>
    </source>
</evidence>
<gene>
    <name evidence="2" type="ORF">STIAU_4215</name>
</gene>
<accession>Q08XD7</accession>